<dbReference type="Pfam" id="PF13927">
    <property type="entry name" value="Ig_3"/>
    <property type="match status" value="1"/>
</dbReference>
<dbReference type="SMART" id="SM00082">
    <property type="entry name" value="LRRCT"/>
    <property type="match status" value="1"/>
</dbReference>
<feature type="transmembrane region" description="Helical" evidence="7">
    <location>
        <begin position="783"/>
        <end position="804"/>
    </location>
</feature>
<feature type="signal peptide" evidence="8">
    <location>
        <begin position="1"/>
        <end position="23"/>
    </location>
</feature>
<dbReference type="InterPro" id="IPR013098">
    <property type="entry name" value="Ig_I-set"/>
</dbReference>
<reference evidence="10" key="1">
    <citation type="submission" date="2015-11" db="EMBL/GenBank/DDBJ databases">
        <title>De novo transcriptome assembly of four potential Pierce s Disease insect vectors from Arizona vineyards.</title>
        <authorList>
            <person name="Tassone E.E."/>
        </authorList>
    </citation>
    <scope>NUCLEOTIDE SEQUENCE</scope>
</reference>
<dbReference type="PROSITE" id="PS51450">
    <property type="entry name" value="LRR"/>
    <property type="match status" value="3"/>
</dbReference>
<dbReference type="PANTHER" id="PTHR45842:SF21">
    <property type="entry name" value="IG-LIKE DOMAIN-CONTAINING PROTEIN"/>
    <property type="match status" value="1"/>
</dbReference>
<dbReference type="Pfam" id="PF13855">
    <property type="entry name" value="LRR_8"/>
    <property type="match status" value="4"/>
</dbReference>
<dbReference type="InterPro" id="IPR003591">
    <property type="entry name" value="Leu-rich_rpt_typical-subtyp"/>
</dbReference>
<dbReference type="SUPFAM" id="SSF52058">
    <property type="entry name" value="L domain-like"/>
    <property type="match status" value="2"/>
</dbReference>
<dbReference type="InterPro" id="IPR000483">
    <property type="entry name" value="Cys-rich_flank_reg_C"/>
</dbReference>
<dbReference type="SUPFAM" id="SSF48726">
    <property type="entry name" value="Immunoglobulin"/>
    <property type="match status" value="3"/>
</dbReference>
<feature type="domain" description="Ig-like" evidence="9">
    <location>
        <begin position="482"/>
        <end position="581"/>
    </location>
</feature>
<dbReference type="InterPro" id="IPR036179">
    <property type="entry name" value="Ig-like_dom_sf"/>
</dbReference>
<dbReference type="SMART" id="SM00013">
    <property type="entry name" value="LRRNT"/>
    <property type="match status" value="1"/>
</dbReference>
<dbReference type="InterPro" id="IPR007110">
    <property type="entry name" value="Ig-like_dom"/>
</dbReference>
<dbReference type="InterPro" id="IPR000372">
    <property type="entry name" value="LRRNT"/>
</dbReference>
<dbReference type="FunFam" id="3.80.10.10:FF:001360">
    <property type="entry name" value="Uncharacterized protein"/>
    <property type="match status" value="1"/>
</dbReference>
<dbReference type="InterPro" id="IPR003599">
    <property type="entry name" value="Ig_sub"/>
</dbReference>
<dbReference type="SMART" id="SM00369">
    <property type="entry name" value="LRR_TYP"/>
    <property type="match status" value="12"/>
</dbReference>
<gene>
    <name evidence="10" type="ORF">g.14016</name>
</gene>
<protein>
    <recommendedName>
        <fullName evidence="9">Ig-like domain-containing protein</fullName>
    </recommendedName>
</protein>
<keyword evidence="4" id="KW-1015">Disulfide bond</keyword>
<keyword evidence="1" id="KW-0433">Leucine-rich repeat</keyword>
<keyword evidence="7" id="KW-0812">Transmembrane</keyword>
<dbReference type="SMART" id="SM00409">
    <property type="entry name" value="IG"/>
    <property type="match status" value="3"/>
</dbReference>
<dbReference type="InterPro" id="IPR003598">
    <property type="entry name" value="Ig_sub2"/>
</dbReference>
<evidence type="ECO:0000256" key="6">
    <source>
        <dbReference type="SAM" id="MobiDB-lite"/>
    </source>
</evidence>
<feature type="region of interest" description="Disordered" evidence="6">
    <location>
        <begin position="813"/>
        <end position="842"/>
    </location>
</feature>
<evidence type="ECO:0000313" key="10">
    <source>
        <dbReference type="EMBL" id="JAS64980.1"/>
    </source>
</evidence>
<accession>A0A1B6GRF4</accession>
<dbReference type="FunFam" id="2.60.40.10:FF:000150">
    <property type="entry name" value="Leucine rich repeats and immunoglobulin like domains 3"/>
    <property type="match status" value="1"/>
</dbReference>
<dbReference type="PANTHER" id="PTHR45842">
    <property type="entry name" value="SYNAPTIC ADHESION-LIKE MOLECULE SALM"/>
    <property type="match status" value="1"/>
</dbReference>
<dbReference type="Pfam" id="PF07679">
    <property type="entry name" value="I-set"/>
    <property type="match status" value="2"/>
</dbReference>
<dbReference type="Gene3D" id="3.80.10.10">
    <property type="entry name" value="Ribonuclease Inhibitor"/>
    <property type="match status" value="3"/>
</dbReference>
<keyword evidence="7" id="KW-1133">Transmembrane helix</keyword>
<name>A0A1B6GRF4_9HEMI</name>
<dbReference type="InterPro" id="IPR001611">
    <property type="entry name" value="Leu-rich_rpt"/>
</dbReference>
<dbReference type="SMART" id="SM00408">
    <property type="entry name" value="IGc2"/>
    <property type="match status" value="3"/>
</dbReference>
<evidence type="ECO:0000256" key="5">
    <source>
        <dbReference type="ARBA" id="ARBA00023180"/>
    </source>
</evidence>
<dbReference type="Pfam" id="PF01463">
    <property type="entry name" value="LRRCT"/>
    <property type="match status" value="1"/>
</dbReference>
<feature type="domain" description="Ig-like" evidence="9">
    <location>
        <begin position="586"/>
        <end position="675"/>
    </location>
</feature>
<evidence type="ECO:0000256" key="8">
    <source>
        <dbReference type="SAM" id="SignalP"/>
    </source>
</evidence>
<feature type="chain" id="PRO_5008583777" description="Ig-like domain-containing protein" evidence="8">
    <location>
        <begin position="24"/>
        <end position="919"/>
    </location>
</feature>
<proteinExistence type="predicted"/>
<evidence type="ECO:0000259" key="9">
    <source>
        <dbReference type="PROSITE" id="PS50835"/>
    </source>
</evidence>
<keyword evidence="3" id="KW-0677">Repeat</keyword>
<sequence>MLSLDFHISLFGVMCLLIPSASSVDGSCPYICKCLGKFINCSNTKLTGLPHDIPSWVTSLDMSYNELNPTNVSEQLSHYKEITHLALGHNSLTIIPISHTLENLTVLSLPHNRLTKDSFSVLEHLPNLRELDMSSNYVSQLDSGSIPNSSSLRILNLSNNKISNIEKGSLEPLSRITELRLVRNLLRNLNKDVFKNLTSLKNLDLSRNKFSKVEGLSFTGLKSLTTLKLRNNGIQKLEDGAFFGLEGLSSLYLDSNSISEVTKGWLYGLNSLHQLFLTHNKIQTLDTVWEFCVQLEELDVSHNLLRGIEKDTLQHLSKLHTLRINYNQISYIAEGAFNHTPSLTELELNGNKISWTIEDMQGPFTGLGQLTRLGLADNSITSVSEQALVGLDSLVYLDLSANHIKTIHAQTLNHVPLLRQLRLNSTSLVCDCGLAWLPLYLHSSHVHTTDMFCAYPAHLHGHLLSEVPPQQFSCSPDDFPKPRIIEEPRTQVALSGSDVSLSCKAVSSSDAPMSFKWRRNNRDLTEPVLRSVVDPASRNVTGVTQVSKLLLNNVSLDASALYQCIVSNDFGTAYSRKANLSVYTFPQLLKKPSNVTTKAGSMARLECAASGHPSPQIGWKKDGGTDFPAAQERRVHVMPTDDVFFIVNVKPVDSGVYSCTARNIAGMVITNATLTVVEPPSFVKEMEDKEVKVGEAIVLECMASGSPKPTLRWTKNGGDLQVTDRHFFTAEDQLLIIMDTVLSDSGLYSCEMTNSLGTNKGDAHLTVLPVYDGSVNDEDMTGVIIITVVCCAVGTSVVWVIIIYQTRKRLNPPTTPPVVHLDNKSEHSSSSKDSGTGDSTKRSHEDLLLETVTCVHQESEQSRPEVTLPLLTSFHPPAAVYKVPCHCSESSGVRTDHDRQPSYLCVPVYLPTPNTSCSS</sequence>
<keyword evidence="2 8" id="KW-0732">Signal</keyword>
<dbReference type="SMART" id="SM00365">
    <property type="entry name" value="LRR_SD22"/>
    <property type="match status" value="9"/>
</dbReference>
<keyword evidence="7" id="KW-0472">Membrane</keyword>
<dbReference type="Gene3D" id="2.60.40.10">
    <property type="entry name" value="Immunoglobulins"/>
    <property type="match status" value="3"/>
</dbReference>
<evidence type="ECO:0000256" key="2">
    <source>
        <dbReference type="ARBA" id="ARBA00022729"/>
    </source>
</evidence>
<feature type="domain" description="Ig-like" evidence="9">
    <location>
        <begin position="680"/>
        <end position="766"/>
    </location>
</feature>
<evidence type="ECO:0000256" key="3">
    <source>
        <dbReference type="ARBA" id="ARBA00022737"/>
    </source>
</evidence>
<dbReference type="InterPro" id="IPR032675">
    <property type="entry name" value="LRR_dom_sf"/>
</dbReference>
<dbReference type="InterPro" id="IPR013783">
    <property type="entry name" value="Ig-like_fold"/>
</dbReference>
<dbReference type="GO" id="GO:0071944">
    <property type="term" value="C:cell periphery"/>
    <property type="evidence" value="ECO:0007669"/>
    <property type="project" value="UniProtKB-ARBA"/>
</dbReference>
<organism evidence="10">
    <name type="scientific">Cuerna arida</name>
    <dbReference type="NCBI Taxonomy" id="1464854"/>
    <lineage>
        <taxon>Eukaryota</taxon>
        <taxon>Metazoa</taxon>
        <taxon>Ecdysozoa</taxon>
        <taxon>Arthropoda</taxon>
        <taxon>Hexapoda</taxon>
        <taxon>Insecta</taxon>
        <taxon>Pterygota</taxon>
        <taxon>Neoptera</taxon>
        <taxon>Paraneoptera</taxon>
        <taxon>Hemiptera</taxon>
        <taxon>Auchenorrhyncha</taxon>
        <taxon>Membracoidea</taxon>
        <taxon>Cicadellidae</taxon>
        <taxon>Cicadellinae</taxon>
        <taxon>Proconiini</taxon>
        <taxon>Cuerna</taxon>
    </lineage>
</organism>
<keyword evidence="5" id="KW-0325">Glycoprotein</keyword>
<evidence type="ECO:0000256" key="1">
    <source>
        <dbReference type="ARBA" id="ARBA00022614"/>
    </source>
</evidence>
<feature type="compositionally biased region" description="Basic and acidic residues" evidence="6">
    <location>
        <begin position="821"/>
        <end position="830"/>
    </location>
</feature>
<dbReference type="FunFam" id="2.60.40.10:FF:000161">
    <property type="entry name" value="Leucine rich repeats and immunoglobulin like domains 2"/>
    <property type="match status" value="1"/>
</dbReference>
<dbReference type="PROSITE" id="PS50835">
    <property type="entry name" value="IG_LIKE"/>
    <property type="match status" value="3"/>
</dbReference>
<evidence type="ECO:0000256" key="4">
    <source>
        <dbReference type="ARBA" id="ARBA00023157"/>
    </source>
</evidence>
<dbReference type="EMBL" id="GECZ01004789">
    <property type="protein sequence ID" value="JAS64980.1"/>
    <property type="molecule type" value="Transcribed_RNA"/>
</dbReference>
<evidence type="ECO:0000256" key="7">
    <source>
        <dbReference type="SAM" id="Phobius"/>
    </source>
</evidence>
<dbReference type="InterPro" id="IPR050467">
    <property type="entry name" value="LRFN"/>
</dbReference>
<dbReference type="FunFam" id="3.80.10.10:FF:001164">
    <property type="entry name" value="GH01279p"/>
    <property type="match status" value="1"/>
</dbReference>
<dbReference type="AlphaFoldDB" id="A0A1B6GRF4"/>